<gene>
    <name evidence="2" type="ORF">MKK02DRAFT_39447</name>
</gene>
<sequence>MSATKKDWLTDERKLQPVYEDIQEARLKPALSQVDRLLKKQPRSQPALILRAYLLNQQGAATEDVLKVWKSVEATGELSPRSMWWAGLLMRNIGRSDILLDLYVKLWDARPDSSEIGQQVVLLSVSLWNTSLMCSSSRKMFNLLKTTTWARLAAWAEWADKTAQTPIPADQVFPAPPPANSLRIAATLLSTTRKACPSPEALWLHAQIYLAAGQEEAALALVKEEGVGGGGVGRGWWRIKTVQEVLRRMAAKGEGGDDVRNVVKEEMGVFSKVLRENPDMQRNWANYDHLLQLISYDASIVTEVKALFTDLDTSIGTKERAPALALLHLDARAEEGRMSEADFREAIERYWRRWGSKGLVVDDLKHIWVEREGPMAGLLQAWSEEDHTDISSYLAGKHARLLMFRLKANGWKATEEEFVSTWAYYLAGTTYAANLPKSDVRPADEIGLAAVQILLYIWYQAKDEEYRERHLLRAIVCLRKICDDSPACMMGRYLLIRLYRLIGAPSLVVAPLEQLGMREIQLDTLLHVFSERASVDVLLGQTEAVWVSYKNRSEYMYHKTAADLSEQIKHAVENESYSQITGIRQLQLTLATSLPAAHLAVESGRIASLRRDTAYLAGSVISAELAHARDADEGADTRNWELIPLLVGETSMGEMLNLGGGGRGWVRSWREVATGFVAVVAGGDLSGLVKLEGPSESVLDGASTAERAALEAIGSILRGVGTAFTSDGTESATAEAASLSTVCDGLIQLAKADTGCRWDKLESAMLLVEISRILDVVSGRIAVTVKPKGKNKKVTASPAILEFAKDVEKLESRLKEGRTEVVKTLDGLEKADVELDWVSFAGSAVEAESVERVKKDVVASRRIAIDNLRDLLTDSRK</sequence>
<evidence type="ECO:0000313" key="2">
    <source>
        <dbReference type="EMBL" id="KAI9639157.1"/>
    </source>
</evidence>
<name>A0AA38HFJ1_9TREE</name>
<dbReference type="InterPro" id="IPR019183">
    <property type="entry name" value="NAA25_NatB_aux_su"/>
</dbReference>
<keyword evidence="3" id="KW-1185">Reference proteome</keyword>
<dbReference type="Pfam" id="PF09797">
    <property type="entry name" value="NatB_MDM20"/>
    <property type="match status" value="1"/>
</dbReference>
<comment type="caution">
    <text evidence="2">The sequence shown here is derived from an EMBL/GenBank/DDBJ whole genome shotgun (WGS) entry which is preliminary data.</text>
</comment>
<dbReference type="GeneID" id="77729803"/>
<proteinExistence type="inferred from homology"/>
<dbReference type="AlphaFoldDB" id="A0AA38HFJ1"/>
<dbReference type="PANTHER" id="PTHR22767:SF3">
    <property type="entry name" value="N-ALPHA-ACETYLTRANSFERASE 25, NATB AUXILIARY SUBUNIT"/>
    <property type="match status" value="1"/>
</dbReference>
<organism evidence="2 3">
    <name type="scientific">Dioszegia hungarica</name>
    <dbReference type="NCBI Taxonomy" id="4972"/>
    <lineage>
        <taxon>Eukaryota</taxon>
        <taxon>Fungi</taxon>
        <taxon>Dikarya</taxon>
        <taxon>Basidiomycota</taxon>
        <taxon>Agaricomycotina</taxon>
        <taxon>Tremellomycetes</taxon>
        <taxon>Tremellales</taxon>
        <taxon>Bulleribasidiaceae</taxon>
        <taxon>Dioszegia</taxon>
    </lineage>
</organism>
<protein>
    <submittedName>
        <fullName evidence="2">N-acetyltransferase B complex non catalytic subunit-domain-containing protein</fullName>
    </submittedName>
</protein>
<comment type="similarity">
    <text evidence="1">Belongs to the MDM20/NAA25 family.</text>
</comment>
<dbReference type="PANTHER" id="PTHR22767">
    <property type="entry name" value="N-TERMINAL ACETYLTRANSFERASE-RELATED"/>
    <property type="match status" value="1"/>
</dbReference>
<dbReference type="Gene3D" id="1.25.40.1040">
    <property type="match status" value="1"/>
</dbReference>
<dbReference type="GO" id="GO:0031416">
    <property type="term" value="C:NatB complex"/>
    <property type="evidence" value="ECO:0007669"/>
    <property type="project" value="TreeGrafter"/>
</dbReference>
<dbReference type="Proteomes" id="UP001164286">
    <property type="component" value="Unassembled WGS sequence"/>
</dbReference>
<evidence type="ECO:0000313" key="3">
    <source>
        <dbReference type="Proteomes" id="UP001164286"/>
    </source>
</evidence>
<accession>A0AA38HFJ1</accession>
<dbReference type="RefSeq" id="XP_052948934.1">
    <property type="nucleotide sequence ID" value="XM_053090598.1"/>
</dbReference>
<evidence type="ECO:0000256" key="1">
    <source>
        <dbReference type="ARBA" id="ARBA00006298"/>
    </source>
</evidence>
<reference evidence="2" key="1">
    <citation type="journal article" date="2022" name="G3 (Bethesda)">
        <title>High quality genome of the basidiomycete yeast Dioszegia hungarica PDD-24b-2 isolated from cloud water.</title>
        <authorList>
            <person name="Jarrige D."/>
            <person name="Haridas S."/>
            <person name="Bleykasten-Grosshans C."/>
            <person name="Joly M."/>
            <person name="Nadalig T."/>
            <person name="Sancelme M."/>
            <person name="Vuilleumier S."/>
            <person name="Grigoriev I.V."/>
            <person name="Amato P."/>
            <person name="Bringel F."/>
        </authorList>
    </citation>
    <scope>NUCLEOTIDE SEQUENCE</scope>
    <source>
        <strain evidence="2">PDD-24b-2</strain>
    </source>
</reference>
<dbReference type="EMBL" id="JAKWFO010000001">
    <property type="protein sequence ID" value="KAI9639157.1"/>
    <property type="molecule type" value="Genomic_DNA"/>
</dbReference>